<dbReference type="GO" id="GO:0005524">
    <property type="term" value="F:ATP binding"/>
    <property type="evidence" value="ECO:0007669"/>
    <property type="project" value="UniProtKB-KW"/>
</dbReference>
<dbReference type="PIRSF" id="PIRSF002849">
    <property type="entry name" value="AAA_ATPase_chaperone_MoxR_prd"/>
    <property type="match status" value="1"/>
</dbReference>
<evidence type="ECO:0000256" key="3">
    <source>
        <dbReference type="ARBA" id="ARBA00061607"/>
    </source>
</evidence>
<feature type="domain" description="ATPase AAA-3" evidence="4">
    <location>
        <begin position="60"/>
        <end position="190"/>
    </location>
</feature>
<gene>
    <name evidence="6" type="ORF">FPZ11_02350</name>
</gene>
<dbReference type="RefSeq" id="WP_146318055.1">
    <property type="nucleotide sequence ID" value="NZ_CP042305.1"/>
</dbReference>
<reference evidence="6 7" key="1">
    <citation type="submission" date="2019-07" db="EMBL/GenBank/DDBJ databases">
        <title>Full genome sequence of Humibacter sp. WJ7-1.</title>
        <authorList>
            <person name="Im W.-T."/>
        </authorList>
    </citation>
    <scope>NUCLEOTIDE SEQUENCE [LARGE SCALE GENOMIC DNA]</scope>
    <source>
        <strain evidence="6 7">WJ7-1</strain>
    </source>
</reference>
<dbReference type="EMBL" id="CP042305">
    <property type="protein sequence ID" value="QDZ13787.1"/>
    <property type="molecule type" value="Genomic_DNA"/>
</dbReference>
<dbReference type="PANTHER" id="PTHR42759">
    <property type="entry name" value="MOXR FAMILY PROTEIN"/>
    <property type="match status" value="1"/>
</dbReference>
<accession>A0A5B8LZJ7</accession>
<dbReference type="InterPro" id="IPR041628">
    <property type="entry name" value="ChlI/MoxR_AAA_lid"/>
</dbReference>
<dbReference type="Pfam" id="PF07726">
    <property type="entry name" value="AAA_3"/>
    <property type="match status" value="1"/>
</dbReference>
<dbReference type="InterPro" id="IPR011703">
    <property type="entry name" value="ATPase_AAA-3"/>
</dbReference>
<comment type="similarity">
    <text evidence="3">Belongs to the MoxR family.</text>
</comment>
<evidence type="ECO:0000313" key="6">
    <source>
        <dbReference type="EMBL" id="QDZ13787.1"/>
    </source>
</evidence>
<keyword evidence="1" id="KW-0547">Nucleotide-binding</keyword>
<evidence type="ECO:0000259" key="5">
    <source>
        <dbReference type="Pfam" id="PF17863"/>
    </source>
</evidence>
<evidence type="ECO:0000256" key="2">
    <source>
        <dbReference type="ARBA" id="ARBA00022840"/>
    </source>
</evidence>
<dbReference type="PANTHER" id="PTHR42759:SF5">
    <property type="entry name" value="METHANOL DEHYDROGENASE REGULATOR"/>
    <property type="match status" value="1"/>
</dbReference>
<dbReference type="Proteomes" id="UP000320216">
    <property type="component" value="Chromosome"/>
</dbReference>
<evidence type="ECO:0000313" key="7">
    <source>
        <dbReference type="Proteomes" id="UP000320216"/>
    </source>
</evidence>
<organism evidence="6 7">
    <name type="scientific">Humibacter ginsenosidimutans</name>
    <dbReference type="NCBI Taxonomy" id="2599293"/>
    <lineage>
        <taxon>Bacteria</taxon>
        <taxon>Bacillati</taxon>
        <taxon>Actinomycetota</taxon>
        <taxon>Actinomycetes</taxon>
        <taxon>Micrococcales</taxon>
        <taxon>Microbacteriaceae</taxon>
        <taxon>Humibacter</taxon>
    </lineage>
</organism>
<keyword evidence="7" id="KW-1185">Reference proteome</keyword>
<keyword evidence="2" id="KW-0067">ATP-binding</keyword>
<evidence type="ECO:0000259" key="4">
    <source>
        <dbReference type="Pfam" id="PF07726"/>
    </source>
</evidence>
<dbReference type="FunFam" id="3.40.50.300:FF:000640">
    <property type="entry name" value="MoxR family ATPase"/>
    <property type="match status" value="1"/>
</dbReference>
<dbReference type="InterPro" id="IPR027417">
    <property type="entry name" value="P-loop_NTPase"/>
</dbReference>
<dbReference type="InterPro" id="IPR050764">
    <property type="entry name" value="CbbQ/NirQ/NorQ/GpvN"/>
</dbReference>
<sequence length="343" mass="36125">MPRHPRITGRSRHTVTEADALPAAEISRRAADILAAVEQVVIGQREPLRIALAAILAGGHVLFEDVPGLGKTLAARSLASAMGLPFRRLQCTPDLLPADITGSFVYQPAEGEFVFRPGPVFTGLLLADELNRTAPKTQSALLEAMAEGQVTVEGTSYRLPSPFHVIATANPIEYEGTYALPEAQLDRFLVRLSVGYPQRDHEELILTNRLARRTEVATVDPVTDAAGLAAMQAGVERIHVDADIVRYCVDLAAATRTGHAVEVGASPRGSQALMLVSRALAVIDGRDYVTPDDVKAVAVPALAHRLTLTPAAWAAGTEPASVIAGIVGAVAGPPAVARTVAAS</sequence>
<evidence type="ECO:0000256" key="1">
    <source>
        <dbReference type="ARBA" id="ARBA00022741"/>
    </source>
</evidence>
<dbReference type="KEGG" id="huw:FPZ11_02350"/>
<dbReference type="Gene3D" id="1.10.8.80">
    <property type="entry name" value="Magnesium chelatase subunit I, C-Terminal domain"/>
    <property type="match status" value="1"/>
</dbReference>
<dbReference type="Pfam" id="PF17863">
    <property type="entry name" value="AAA_lid_2"/>
    <property type="match status" value="1"/>
</dbReference>
<proteinExistence type="inferred from homology"/>
<dbReference type="AlphaFoldDB" id="A0A5B8LZJ7"/>
<dbReference type="Gene3D" id="3.40.50.300">
    <property type="entry name" value="P-loop containing nucleotide triphosphate hydrolases"/>
    <property type="match status" value="1"/>
</dbReference>
<name>A0A5B8LZJ7_9MICO</name>
<feature type="domain" description="ChlI/MoxR AAA lid" evidence="5">
    <location>
        <begin position="254"/>
        <end position="321"/>
    </location>
</feature>
<dbReference type="CDD" id="cd00009">
    <property type="entry name" value="AAA"/>
    <property type="match status" value="1"/>
</dbReference>
<dbReference type="SUPFAM" id="SSF52540">
    <property type="entry name" value="P-loop containing nucleoside triphosphate hydrolases"/>
    <property type="match status" value="1"/>
</dbReference>
<dbReference type="OrthoDB" id="9808397at2"/>
<dbReference type="GO" id="GO:0016887">
    <property type="term" value="F:ATP hydrolysis activity"/>
    <property type="evidence" value="ECO:0007669"/>
    <property type="project" value="InterPro"/>
</dbReference>
<protein>
    <submittedName>
        <fullName evidence="6">MoxR family ATPase</fullName>
    </submittedName>
</protein>